<dbReference type="InterPro" id="IPR013406">
    <property type="entry name" value="CHP02574_addiction_mod"/>
</dbReference>
<accession>A0A935W4S6</accession>
<organism evidence="1 2">
    <name type="scientific">Candidatus Accumulibacter affinis</name>
    <dbReference type="NCBI Taxonomy" id="2954384"/>
    <lineage>
        <taxon>Bacteria</taxon>
        <taxon>Pseudomonadati</taxon>
        <taxon>Pseudomonadota</taxon>
        <taxon>Betaproteobacteria</taxon>
        <taxon>Candidatus Accumulibacter</taxon>
    </lineage>
</organism>
<protein>
    <submittedName>
        <fullName evidence="1">Addiction module protein</fullName>
    </submittedName>
</protein>
<gene>
    <name evidence="1" type="ORF">IPK02_10905</name>
</gene>
<evidence type="ECO:0000313" key="1">
    <source>
        <dbReference type="EMBL" id="MBK7954419.1"/>
    </source>
</evidence>
<dbReference type="AlphaFoldDB" id="A0A935W4S6"/>
<dbReference type="EMBL" id="JADJOT010000009">
    <property type="protein sequence ID" value="MBK7954419.1"/>
    <property type="molecule type" value="Genomic_DNA"/>
</dbReference>
<proteinExistence type="predicted"/>
<name>A0A935W4S6_9PROT</name>
<reference evidence="1 2" key="1">
    <citation type="submission" date="2020-10" db="EMBL/GenBank/DDBJ databases">
        <title>Connecting structure to function with the recovery of over 1000 high-quality activated sludge metagenome-assembled genomes encoding full-length rRNA genes using long-read sequencing.</title>
        <authorList>
            <person name="Singleton C.M."/>
            <person name="Petriglieri F."/>
            <person name="Kristensen J.M."/>
            <person name="Kirkegaard R.H."/>
            <person name="Michaelsen T.Y."/>
            <person name="Andersen M.H."/>
            <person name="Karst S.M."/>
            <person name="Dueholm M.S."/>
            <person name="Nielsen P.H."/>
            <person name="Albertsen M."/>
        </authorList>
    </citation>
    <scope>NUCLEOTIDE SEQUENCE [LARGE SCALE GENOMIC DNA]</scope>
    <source>
        <strain evidence="1">Fred_18-Q3-R57-64_BAT3C.720</strain>
    </source>
</reference>
<sequence length="74" mass="8217">MKTADLLAAAISLPVEERVRVIDSLLKSLNPPETDIDEEWALVAKRRLEELRVGDAVAVPGDEVFRNISNRFSA</sequence>
<comment type="caution">
    <text evidence="1">The sequence shown here is derived from an EMBL/GenBank/DDBJ whole genome shotgun (WGS) entry which is preliminary data.</text>
</comment>
<dbReference type="Pfam" id="PF09720">
    <property type="entry name" value="Unstab_antitox"/>
    <property type="match status" value="1"/>
</dbReference>
<dbReference type="Proteomes" id="UP000706151">
    <property type="component" value="Unassembled WGS sequence"/>
</dbReference>
<evidence type="ECO:0000313" key="2">
    <source>
        <dbReference type="Proteomes" id="UP000706151"/>
    </source>
</evidence>